<reference evidence="1" key="1">
    <citation type="journal article" date="2014" name="PLoS ONE">
        <title>Transcriptome-Based Identification of ABC Transporters in the Western Tarnished Plant Bug Lygus hesperus.</title>
        <authorList>
            <person name="Hull J.J."/>
            <person name="Chaney K."/>
            <person name="Geib S.M."/>
            <person name="Fabrick J.A."/>
            <person name="Brent C.S."/>
            <person name="Walsh D."/>
            <person name="Lavine L.C."/>
        </authorList>
    </citation>
    <scope>NUCLEOTIDE SEQUENCE</scope>
</reference>
<accession>A0A0A9XW41</accession>
<reference evidence="1" key="2">
    <citation type="submission" date="2014-07" db="EMBL/GenBank/DDBJ databases">
        <authorList>
            <person name="Hull J."/>
        </authorList>
    </citation>
    <scope>NUCLEOTIDE SEQUENCE</scope>
</reference>
<dbReference type="EMBL" id="GBHO01019500">
    <property type="protein sequence ID" value="JAG24104.1"/>
    <property type="molecule type" value="Transcribed_RNA"/>
</dbReference>
<reference evidence="2" key="3">
    <citation type="journal article" date="2016" name="Gigascience">
        <title>De novo construction of an expanded transcriptome assembly for the western tarnished plant bug, Lygus hesperus.</title>
        <authorList>
            <person name="Tassone E.E."/>
            <person name="Geib S.M."/>
            <person name="Hall B."/>
            <person name="Fabrick J.A."/>
            <person name="Brent C.S."/>
            <person name="Hull J.J."/>
        </authorList>
    </citation>
    <scope>NUCLEOTIDE SEQUENCE</scope>
</reference>
<dbReference type="AlphaFoldDB" id="A0A0A9XW41"/>
<proteinExistence type="predicted"/>
<protein>
    <submittedName>
        <fullName evidence="1">Importin-8</fullName>
    </submittedName>
</protein>
<evidence type="ECO:0000313" key="2">
    <source>
        <dbReference type="EMBL" id="JAQ04203.1"/>
    </source>
</evidence>
<gene>
    <name evidence="1" type="primary">IPO8</name>
    <name evidence="1" type="ORF">CM83_28012</name>
    <name evidence="2" type="ORF">g.5160</name>
</gene>
<sequence length="136" mass="14778">MEYFVNFEAILDNYLSYATVEYFTNTAVMEASFAVCEKLLVGGTVVDTVCKVTAGELISCMMHEAKGLTLPLPHPSNTNTTLTITPPPTTTTMMSITTTDKSMPTPEQLAVVSQILDAYLPRCVMLLLKALMDSAS</sequence>
<dbReference type="EMBL" id="GDHC01014426">
    <property type="protein sequence ID" value="JAQ04203.1"/>
    <property type="molecule type" value="Transcribed_RNA"/>
</dbReference>
<organism evidence="1">
    <name type="scientific">Lygus hesperus</name>
    <name type="common">Western plant bug</name>
    <dbReference type="NCBI Taxonomy" id="30085"/>
    <lineage>
        <taxon>Eukaryota</taxon>
        <taxon>Metazoa</taxon>
        <taxon>Ecdysozoa</taxon>
        <taxon>Arthropoda</taxon>
        <taxon>Hexapoda</taxon>
        <taxon>Insecta</taxon>
        <taxon>Pterygota</taxon>
        <taxon>Neoptera</taxon>
        <taxon>Paraneoptera</taxon>
        <taxon>Hemiptera</taxon>
        <taxon>Heteroptera</taxon>
        <taxon>Panheteroptera</taxon>
        <taxon>Cimicomorpha</taxon>
        <taxon>Miridae</taxon>
        <taxon>Mirini</taxon>
        <taxon>Lygus</taxon>
    </lineage>
</organism>
<evidence type="ECO:0000313" key="1">
    <source>
        <dbReference type="EMBL" id="JAG24104.1"/>
    </source>
</evidence>
<name>A0A0A9XW41_LYGHE</name>